<feature type="transmembrane region" description="Helical" evidence="1">
    <location>
        <begin position="23"/>
        <end position="44"/>
    </location>
</feature>
<organism evidence="2 3">
    <name type="scientific">Trichophyton rubrum</name>
    <name type="common">Athlete's foot fungus</name>
    <name type="synonym">Epidermophyton rubrum</name>
    <dbReference type="NCBI Taxonomy" id="5551"/>
    <lineage>
        <taxon>Eukaryota</taxon>
        <taxon>Fungi</taxon>
        <taxon>Dikarya</taxon>
        <taxon>Ascomycota</taxon>
        <taxon>Pezizomycotina</taxon>
        <taxon>Eurotiomycetes</taxon>
        <taxon>Eurotiomycetidae</taxon>
        <taxon>Onygenales</taxon>
        <taxon>Arthrodermataceae</taxon>
        <taxon>Trichophyton</taxon>
    </lineage>
</organism>
<accession>A0A178F5H2</accession>
<comment type="caution">
    <text evidence="2">The sequence shown here is derived from an EMBL/GenBank/DDBJ whole genome shotgun (WGS) entry which is preliminary data.</text>
</comment>
<feature type="transmembrane region" description="Helical" evidence="1">
    <location>
        <begin position="64"/>
        <end position="85"/>
    </location>
</feature>
<sequence>MSRPFFFSQPFRYMRWASYEKPAIFYSIVLGSLGPVALFTLPPIRRYFGDVDPAEIPFSYPGTLPAPLYLASFIADLCPPFLLIVPAGPRKIPQGYDDE</sequence>
<keyword evidence="2" id="KW-0830">Ubiquinone</keyword>
<proteinExistence type="predicted"/>
<evidence type="ECO:0000313" key="2">
    <source>
        <dbReference type="EMBL" id="OAL66697.1"/>
    </source>
</evidence>
<keyword evidence="1" id="KW-0472">Membrane</keyword>
<keyword evidence="1" id="KW-1133">Transmembrane helix</keyword>
<dbReference type="PANTHER" id="PTHR38488:SF1">
    <property type="entry name" value="OXIDOREDUCTASE 9.5 KDA SUBUNIT, PUTATIVE (AFU_ORTHOLOGUE AFUA_5G08980)-RELATED"/>
    <property type="match status" value="1"/>
</dbReference>
<dbReference type="Proteomes" id="UP000243015">
    <property type="component" value="Unassembled WGS sequence"/>
</dbReference>
<protein>
    <submittedName>
        <fullName evidence="2">NADH-ubiquinone oxidoreductase subunit</fullName>
    </submittedName>
</protein>
<dbReference type="AlphaFoldDB" id="A0A178F5H2"/>
<keyword evidence="1" id="KW-0812">Transmembrane</keyword>
<dbReference type="CDD" id="cd22903">
    <property type="entry name" value="NI9M"/>
    <property type="match status" value="1"/>
</dbReference>
<dbReference type="InterPro" id="IPR039961">
    <property type="entry name" value="Nuo9.5"/>
</dbReference>
<evidence type="ECO:0000256" key="1">
    <source>
        <dbReference type="SAM" id="Phobius"/>
    </source>
</evidence>
<dbReference type="EMBL" id="LHPM01000012">
    <property type="protein sequence ID" value="OAL66697.1"/>
    <property type="molecule type" value="Genomic_DNA"/>
</dbReference>
<dbReference type="VEuPathDB" id="FungiDB:TERG_04300"/>
<gene>
    <name evidence="2" type="ORF">A7C99_2087</name>
</gene>
<name>A0A178F5H2_TRIRU</name>
<evidence type="ECO:0000313" key="3">
    <source>
        <dbReference type="Proteomes" id="UP000243015"/>
    </source>
</evidence>
<dbReference type="PANTHER" id="PTHR38488">
    <property type="entry name" value="OXIDOREDUCTASE 9.5 KDA SUBUNIT, PUTATIVE (AFU_ORTHOLOGUE AFUA_5G08980)-RELATED"/>
    <property type="match status" value="1"/>
</dbReference>
<reference evidence="2 3" key="1">
    <citation type="submission" date="2016-05" db="EMBL/GenBank/DDBJ databases">
        <title>Genome sequencing of Trichophyton rubrum CMCC(F)T1i isolated from hair.</title>
        <authorList>
            <person name="Zhan P."/>
            <person name="Tao Y."/>
            <person name="Liu W."/>
        </authorList>
    </citation>
    <scope>NUCLEOTIDE SEQUENCE [LARGE SCALE GENOMIC DNA]</scope>
    <source>
        <strain evidence="3">CMCC(F)T1i</strain>
    </source>
</reference>